<dbReference type="OrthoDB" id="292264at2"/>
<gene>
    <name evidence="2" type="ORF">PGLA_04210</name>
</gene>
<evidence type="ECO:0000256" key="1">
    <source>
        <dbReference type="SAM" id="Phobius"/>
    </source>
</evidence>
<dbReference type="AlphaFoldDB" id="A0A168N6V7"/>
<dbReference type="Proteomes" id="UP000076967">
    <property type="component" value="Unassembled WGS sequence"/>
</dbReference>
<evidence type="ECO:0000313" key="3">
    <source>
        <dbReference type="Proteomes" id="UP000076967"/>
    </source>
</evidence>
<protein>
    <submittedName>
        <fullName evidence="2">Uncharacterized protein</fullName>
    </submittedName>
</protein>
<dbReference type="RefSeq" id="WP_068529155.1">
    <property type="nucleotide sequence ID" value="NZ_LVJH01000003.1"/>
</dbReference>
<feature type="transmembrane region" description="Helical" evidence="1">
    <location>
        <begin position="114"/>
        <end position="131"/>
    </location>
</feature>
<keyword evidence="1" id="KW-1133">Transmembrane helix</keyword>
<proteinExistence type="predicted"/>
<keyword evidence="1" id="KW-0472">Membrane</keyword>
<keyword evidence="1" id="KW-0812">Transmembrane</keyword>
<dbReference type="EMBL" id="LVJH01000003">
    <property type="protein sequence ID" value="OAB45462.1"/>
    <property type="molecule type" value="Genomic_DNA"/>
</dbReference>
<keyword evidence="3" id="KW-1185">Reference proteome</keyword>
<feature type="transmembrane region" description="Helical" evidence="1">
    <location>
        <begin position="26"/>
        <end position="45"/>
    </location>
</feature>
<dbReference type="STRING" id="494026.PGLA_04210"/>
<reference evidence="2 3" key="1">
    <citation type="submission" date="2016-03" db="EMBL/GenBank/DDBJ databases">
        <title>Draft genome sequence of Paenibacillus glacialis DSM 22343.</title>
        <authorList>
            <person name="Shin S.-K."/>
            <person name="Yi H."/>
        </authorList>
    </citation>
    <scope>NUCLEOTIDE SEQUENCE [LARGE SCALE GENOMIC DNA]</scope>
    <source>
        <strain evidence="2 3">DSM 22343</strain>
    </source>
</reference>
<sequence>MTNLLLVFFIFLGSSFYFSLEAGNPEVTICIVIMAIVCLIFFILFKYDERHTKRLREWMRDNHDQIRDSGATYNGFLIDNQTEFIRYEICISLGIISYRNYTSYYIKEYHPTPLIAILFIGFTLIFGLWAVPKGPFNTFLALSNTIFAKPHNIYDVTREIRSM</sequence>
<name>A0A168N6V7_9BACL</name>
<accession>A0A168N6V7</accession>
<organism evidence="2 3">
    <name type="scientific">Paenibacillus glacialis</name>
    <dbReference type="NCBI Taxonomy" id="494026"/>
    <lineage>
        <taxon>Bacteria</taxon>
        <taxon>Bacillati</taxon>
        <taxon>Bacillota</taxon>
        <taxon>Bacilli</taxon>
        <taxon>Bacillales</taxon>
        <taxon>Paenibacillaceae</taxon>
        <taxon>Paenibacillus</taxon>
    </lineage>
</organism>
<evidence type="ECO:0000313" key="2">
    <source>
        <dbReference type="EMBL" id="OAB45462.1"/>
    </source>
</evidence>
<comment type="caution">
    <text evidence="2">The sequence shown here is derived from an EMBL/GenBank/DDBJ whole genome shotgun (WGS) entry which is preliminary data.</text>
</comment>